<dbReference type="InterPro" id="IPR001279">
    <property type="entry name" value="Metallo-B-lactamas"/>
</dbReference>
<keyword evidence="4" id="KW-1185">Reference proteome</keyword>
<dbReference type="SUPFAM" id="SSF56281">
    <property type="entry name" value="Metallo-hydrolase/oxidoreductase"/>
    <property type="match status" value="1"/>
</dbReference>
<name>A0ABT4DEY3_FUSSI</name>
<feature type="domain" description="Metallo-beta-lactamase" evidence="2">
    <location>
        <begin position="127"/>
        <end position="326"/>
    </location>
</feature>
<dbReference type="RefSeq" id="WP_265151256.1">
    <property type="nucleotide sequence ID" value="NZ_JAOXXL010000001.1"/>
</dbReference>
<dbReference type="PANTHER" id="PTHR15032:SF4">
    <property type="entry name" value="N-ACYL-PHOSPHATIDYLETHANOLAMINE-HYDROLYZING PHOSPHOLIPASE D"/>
    <property type="match status" value="1"/>
</dbReference>
<sequence>MKILKLFKILFYLAVIVIILMIAVYLFMKTSAFGALPSGKSLERVKNSKNYIDGEFRNKESTEVLINSRKSSIQKLLEFVFEKDPEGTTPDFKLPSIKTDLKNLEPDEDVMIWFGHSSLFIQMAGKKILVDPVFSKYASPVPFTNKAFDGTNIYDVDDLPEIDILLITHDHYDHLDYPTIKKLKNKIKRIIVPLGIDAHFLRWGYTEDKITAVDWDDEITIDNNLKIYALESRHFSGRSFSNRNQSLWASFLIEEKIDNKIYRLFLSGDGGYSQRFKEFKEKFGSIDFAAMESGQYNKEWPLIHSMPEEVITEVQDMEVTNLFPIHNSKFKLSNHTWDDPLKQLDKLTENTNINLLTPMIGEKIYLHKENSFTKWWENIEKY</sequence>
<evidence type="ECO:0000256" key="1">
    <source>
        <dbReference type="SAM" id="Phobius"/>
    </source>
</evidence>
<dbReference type="EMBL" id="JAOXXL010000001">
    <property type="protein sequence ID" value="MCY7007162.1"/>
    <property type="molecule type" value="Genomic_DNA"/>
</dbReference>
<dbReference type="Gene3D" id="3.60.15.10">
    <property type="entry name" value="Ribonuclease Z/Hydroxyacylglutathione hydrolase-like"/>
    <property type="match status" value="1"/>
</dbReference>
<keyword evidence="1" id="KW-0812">Transmembrane</keyword>
<dbReference type="PANTHER" id="PTHR15032">
    <property type="entry name" value="N-ACYL-PHOSPHATIDYLETHANOLAMINE-HYDROLYZING PHOSPHOLIPASE D"/>
    <property type="match status" value="1"/>
</dbReference>
<evidence type="ECO:0000313" key="3">
    <source>
        <dbReference type="EMBL" id="MCY7007162.1"/>
    </source>
</evidence>
<comment type="caution">
    <text evidence="3">The sequence shown here is derived from an EMBL/GenBank/DDBJ whole genome shotgun (WGS) entry which is preliminary data.</text>
</comment>
<protein>
    <submittedName>
        <fullName evidence="3">MBL fold metallo-hydrolase</fullName>
    </submittedName>
</protein>
<organism evidence="3 4">
    <name type="scientific">Fusobacterium simiae</name>
    <dbReference type="NCBI Taxonomy" id="855"/>
    <lineage>
        <taxon>Bacteria</taxon>
        <taxon>Fusobacteriati</taxon>
        <taxon>Fusobacteriota</taxon>
        <taxon>Fusobacteriia</taxon>
        <taxon>Fusobacteriales</taxon>
        <taxon>Fusobacteriaceae</taxon>
        <taxon>Fusobacterium</taxon>
    </lineage>
</organism>
<reference evidence="3" key="1">
    <citation type="submission" date="2022-09" db="EMBL/GenBank/DDBJ databases">
        <authorList>
            <person name="Zoaiter M."/>
        </authorList>
    </citation>
    <scope>NUCLEOTIDE SEQUENCE</scope>
    <source>
        <strain evidence="3">DSM 19848</strain>
    </source>
</reference>
<evidence type="ECO:0000259" key="2">
    <source>
        <dbReference type="Pfam" id="PF12706"/>
    </source>
</evidence>
<dbReference type="InterPro" id="IPR024884">
    <property type="entry name" value="NAPE-PLD"/>
</dbReference>
<proteinExistence type="predicted"/>
<dbReference type="PIRSF" id="PIRSF038896">
    <property type="entry name" value="NAPE-PLD"/>
    <property type="match status" value="1"/>
</dbReference>
<keyword evidence="1" id="KW-0472">Membrane</keyword>
<dbReference type="Pfam" id="PF12706">
    <property type="entry name" value="Lactamase_B_2"/>
    <property type="match status" value="1"/>
</dbReference>
<dbReference type="InterPro" id="IPR036866">
    <property type="entry name" value="RibonucZ/Hydroxyglut_hydro"/>
</dbReference>
<evidence type="ECO:0000313" key="4">
    <source>
        <dbReference type="Proteomes" id="UP001062738"/>
    </source>
</evidence>
<accession>A0ABT4DEY3</accession>
<gene>
    <name evidence="3" type="ORF">OCK72_00690</name>
</gene>
<keyword evidence="1" id="KW-1133">Transmembrane helix</keyword>
<feature type="transmembrane region" description="Helical" evidence="1">
    <location>
        <begin position="9"/>
        <end position="28"/>
    </location>
</feature>
<dbReference type="Proteomes" id="UP001062738">
    <property type="component" value="Unassembled WGS sequence"/>
</dbReference>